<comment type="caution">
    <text evidence="2">The sequence shown here is derived from an EMBL/GenBank/DDBJ whole genome shotgun (WGS) entry which is preliminary data.</text>
</comment>
<dbReference type="AlphaFoldDB" id="A0A482WXF8"/>
<dbReference type="PANTHER" id="PTHR10699:SF11">
    <property type="entry name" value="IGLOO, ISOFORM A"/>
    <property type="match status" value="1"/>
</dbReference>
<dbReference type="InParanoid" id="A0A482WXF8"/>
<protein>
    <recommendedName>
        <fullName evidence="4">RIIa domain-containing protein</fullName>
    </recommendedName>
</protein>
<dbReference type="GO" id="GO:0005516">
    <property type="term" value="F:calmodulin binding"/>
    <property type="evidence" value="ECO:0007669"/>
    <property type="project" value="TreeGrafter"/>
</dbReference>
<dbReference type="SMART" id="SM00015">
    <property type="entry name" value="IQ"/>
    <property type="match status" value="1"/>
</dbReference>
<proteinExistence type="predicted"/>
<dbReference type="Gene3D" id="1.20.5.190">
    <property type="match status" value="1"/>
</dbReference>
<feature type="compositionally biased region" description="Basic and acidic residues" evidence="1">
    <location>
        <begin position="376"/>
        <end position="385"/>
    </location>
</feature>
<feature type="compositionally biased region" description="Basic and acidic residues" evidence="1">
    <location>
        <begin position="322"/>
        <end position="338"/>
    </location>
</feature>
<dbReference type="Proteomes" id="UP000291343">
    <property type="component" value="Unassembled WGS sequence"/>
</dbReference>
<organism evidence="2 3">
    <name type="scientific">Laodelphax striatellus</name>
    <name type="common">Small brown planthopper</name>
    <name type="synonym">Delphax striatella</name>
    <dbReference type="NCBI Taxonomy" id="195883"/>
    <lineage>
        <taxon>Eukaryota</taxon>
        <taxon>Metazoa</taxon>
        <taxon>Ecdysozoa</taxon>
        <taxon>Arthropoda</taxon>
        <taxon>Hexapoda</taxon>
        <taxon>Insecta</taxon>
        <taxon>Pterygota</taxon>
        <taxon>Neoptera</taxon>
        <taxon>Paraneoptera</taxon>
        <taxon>Hemiptera</taxon>
        <taxon>Auchenorrhyncha</taxon>
        <taxon>Fulgoroidea</taxon>
        <taxon>Delphacidae</taxon>
        <taxon>Criomorphinae</taxon>
        <taxon>Laodelphax</taxon>
    </lineage>
</organism>
<dbReference type="SMR" id="A0A482WXF8"/>
<evidence type="ECO:0000256" key="1">
    <source>
        <dbReference type="SAM" id="MobiDB-lite"/>
    </source>
</evidence>
<name>A0A482WXF8_LAOST</name>
<dbReference type="SUPFAM" id="SSF47391">
    <property type="entry name" value="Dimerization-anchoring domain of cAMP-dependent PK regulatory subunit"/>
    <property type="match status" value="1"/>
</dbReference>
<dbReference type="STRING" id="195883.A0A482WXF8"/>
<feature type="region of interest" description="Disordered" evidence="1">
    <location>
        <begin position="113"/>
        <end position="134"/>
    </location>
</feature>
<dbReference type="OrthoDB" id="6631328at2759"/>
<dbReference type="CDD" id="cd23767">
    <property type="entry name" value="IQCD"/>
    <property type="match status" value="1"/>
</dbReference>
<dbReference type="PROSITE" id="PS50096">
    <property type="entry name" value="IQ"/>
    <property type="match status" value="1"/>
</dbReference>
<feature type="region of interest" description="Disordered" evidence="1">
    <location>
        <begin position="277"/>
        <end position="413"/>
    </location>
</feature>
<keyword evidence="3" id="KW-1185">Reference proteome</keyword>
<dbReference type="CDD" id="cd12084">
    <property type="entry name" value="DD_RII_PKA-like"/>
    <property type="match status" value="1"/>
</dbReference>
<feature type="compositionally biased region" description="Basic and acidic residues" evidence="1">
    <location>
        <begin position="348"/>
        <end position="367"/>
    </location>
</feature>
<dbReference type="EMBL" id="QKKF02022802">
    <property type="protein sequence ID" value="RZF38173.1"/>
    <property type="molecule type" value="Genomic_DNA"/>
</dbReference>
<evidence type="ECO:0000313" key="2">
    <source>
        <dbReference type="EMBL" id="RZF38173.1"/>
    </source>
</evidence>
<dbReference type="Gene3D" id="1.20.890.10">
    <property type="entry name" value="cAMP-dependent protein kinase regulatory subunit, dimerization-anchoring domain"/>
    <property type="match status" value="1"/>
</dbReference>
<dbReference type="Pfam" id="PF00612">
    <property type="entry name" value="IQ"/>
    <property type="match status" value="1"/>
</dbReference>
<gene>
    <name evidence="2" type="ORF">LSTR_LSTR005534</name>
</gene>
<sequence>MNRVIEVHGGRRLIIPVGLPELMNDIGKEVIKHQPENLLEFIAIYLEKRVQQLRRRDPLKKDLSAYSEIEQSLPRETRMILDDCGIDLYTAEKAATTIQATFRGFQTRKRLKEEKRERETDNNVETLSENQDEGMGAVNKVRVERSNTTIGGSSINTIPEVDFKTSKPSIDLTSTYEQVSVDHDGEYTFIGTNYGQERPSFTYSMISTNTITKDMTQESNTYLDLTEVYRKSLDPFKEVEKTETPTVITSDLEIFKHIDLEDYEDTIKAYEHIVSNDGQKEGGDLSDEVSGSQQTNESTQVSSLENKSISPRMSGSIRRSQVKGDDLKEGSSRDELLKSPRKSGSTRRSQDKGDDLKEGSSQDEVLKSPRLSSDSQTKDDGDKIFESSGKVDSNENTTLKLEETEDRTEVRYH</sequence>
<evidence type="ECO:0008006" key="4">
    <source>
        <dbReference type="Google" id="ProtNLM"/>
    </source>
</evidence>
<dbReference type="PANTHER" id="PTHR10699">
    <property type="entry name" value="NEUROMODULIN"/>
    <property type="match status" value="1"/>
</dbReference>
<reference evidence="2 3" key="1">
    <citation type="journal article" date="2017" name="Gigascience">
        <title>Genome sequence of the small brown planthopper, Laodelphax striatellus.</title>
        <authorList>
            <person name="Zhu J."/>
            <person name="Jiang F."/>
            <person name="Wang X."/>
            <person name="Yang P."/>
            <person name="Bao Y."/>
            <person name="Zhao W."/>
            <person name="Wang W."/>
            <person name="Lu H."/>
            <person name="Wang Q."/>
            <person name="Cui N."/>
            <person name="Li J."/>
            <person name="Chen X."/>
            <person name="Luo L."/>
            <person name="Yu J."/>
            <person name="Kang L."/>
            <person name="Cui F."/>
        </authorList>
    </citation>
    <scope>NUCLEOTIDE SEQUENCE [LARGE SCALE GENOMIC DNA]</scope>
    <source>
        <strain evidence="2">Lst14</strain>
    </source>
</reference>
<dbReference type="InterPro" id="IPR000048">
    <property type="entry name" value="IQ_motif_EF-hand-BS"/>
</dbReference>
<evidence type="ECO:0000313" key="3">
    <source>
        <dbReference type="Proteomes" id="UP000291343"/>
    </source>
</evidence>
<feature type="compositionally biased region" description="Polar residues" evidence="1">
    <location>
        <begin position="289"/>
        <end position="319"/>
    </location>
</feature>
<accession>A0A482WXF8</accession>